<proteinExistence type="predicted"/>
<sequence>MNADFDPVAVKALTTAHEDALKAMSSETALVLAREILAARVRYIAHEKGSFVTRRESMEAVLQAEAAQRVLGAQPALDFMFDLDLEMPLGVA</sequence>
<gene>
    <name evidence="1" type="ORF">KIKIMORA_02460</name>
</gene>
<protein>
    <submittedName>
        <fullName evidence="1">Uncharacterized protein</fullName>
    </submittedName>
</protein>
<dbReference type="Proteomes" id="UP001056576">
    <property type="component" value="Segment"/>
</dbReference>
<name>A0A9E7MSS1_9CAUD</name>
<reference evidence="1 2" key="1">
    <citation type="submission" date="2022-05" db="EMBL/GenBank/DDBJ databases">
        <authorList>
            <person name="Friedrich I."/>
            <person name="Poehlein A."/>
            <person name="Schneider D."/>
            <person name="Hertel R."/>
            <person name="Daniel R."/>
        </authorList>
    </citation>
    <scope>NUCLEOTIDE SEQUENCE [LARGE SCALE GENOMIC DNA]</scope>
</reference>
<dbReference type="EMBL" id="ON529857">
    <property type="protein sequence ID" value="USN15392.1"/>
    <property type="molecule type" value="Genomic_DNA"/>
</dbReference>
<evidence type="ECO:0000313" key="1">
    <source>
        <dbReference type="EMBL" id="USN15392.1"/>
    </source>
</evidence>
<accession>A0A9E7MSS1</accession>
<keyword evidence="2" id="KW-1185">Reference proteome</keyword>
<organism evidence="1 2">
    <name type="scientific">Brevundimonas phage vB_BpoS-Kikimora</name>
    <dbReference type="NCBI Taxonomy" id="2948601"/>
    <lineage>
        <taxon>Viruses</taxon>
        <taxon>Duplodnaviria</taxon>
        <taxon>Heunggongvirae</taxon>
        <taxon>Uroviricota</taxon>
        <taxon>Caudoviricetes</taxon>
        <taxon>Jeanschmidtviridae</taxon>
        <taxon>Kikimoravirus</taxon>
        <taxon>Kikimoravirus kikimora</taxon>
    </lineage>
</organism>
<evidence type="ECO:0000313" key="2">
    <source>
        <dbReference type="Proteomes" id="UP001056576"/>
    </source>
</evidence>